<keyword evidence="3" id="KW-1185">Reference proteome</keyword>
<dbReference type="AlphaFoldDB" id="A0A231H5L1"/>
<dbReference type="GO" id="GO:0016747">
    <property type="term" value="F:acyltransferase activity, transferring groups other than amino-acyl groups"/>
    <property type="evidence" value="ECO:0007669"/>
    <property type="project" value="InterPro"/>
</dbReference>
<sequence length="250" mass="27276">MHSSELMVTRIADRHWHALAGDRVVGSGEASPRPDGRLFLSIDSWQDEAFDRLAGAMLAELPKPLYTVVDEADLEVTTHWRRAGLATRRREWEYRIPTDPAITGLDSAPPPGVEILNFGAAEVDSLRELDRVVRAEVEAAAGWQTMPAEVISPPIDPAHYVVAAQAGRYAGLCRVTQPTRLPRIGLIAVRTDAHRRGIARALLGRTLGSLHHAGKAWAATEIDESNAAATALFEGIGAERSTSTLELVWR</sequence>
<evidence type="ECO:0000313" key="3">
    <source>
        <dbReference type="Proteomes" id="UP000215506"/>
    </source>
</evidence>
<reference evidence="2 3" key="1">
    <citation type="submission" date="2017-07" db="EMBL/GenBank/DDBJ databases">
        <title>First draft Genome Sequence of Nocardia cerradoensis isolated from human infection.</title>
        <authorList>
            <person name="Carrasco G."/>
        </authorList>
    </citation>
    <scope>NUCLEOTIDE SEQUENCE [LARGE SCALE GENOMIC DNA]</scope>
    <source>
        <strain evidence="2 3">CNM20130759</strain>
    </source>
</reference>
<dbReference type="RefSeq" id="WP_039777641.1">
    <property type="nucleotide sequence ID" value="NZ_JAAXOR010000002.1"/>
</dbReference>
<organism evidence="2 3">
    <name type="scientific">Nocardia cerradoensis</name>
    <dbReference type="NCBI Taxonomy" id="85688"/>
    <lineage>
        <taxon>Bacteria</taxon>
        <taxon>Bacillati</taxon>
        <taxon>Actinomycetota</taxon>
        <taxon>Actinomycetes</taxon>
        <taxon>Mycobacteriales</taxon>
        <taxon>Nocardiaceae</taxon>
        <taxon>Nocardia</taxon>
    </lineage>
</organism>
<dbReference type="PROSITE" id="PS51186">
    <property type="entry name" value="GNAT"/>
    <property type="match status" value="1"/>
</dbReference>
<dbReference type="EMBL" id="NGAF01000007">
    <property type="protein sequence ID" value="OXR44293.1"/>
    <property type="molecule type" value="Genomic_DNA"/>
</dbReference>
<gene>
    <name evidence="2" type="ORF">B7C42_03854</name>
</gene>
<name>A0A231H5L1_9NOCA</name>
<evidence type="ECO:0000313" key="2">
    <source>
        <dbReference type="EMBL" id="OXR44293.1"/>
    </source>
</evidence>
<accession>A0A231H5L1</accession>
<dbReference type="Gene3D" id="3.40.630.30">
    <property type="match status" value="1"/>
</dbReference>
<protein>
    <recommendedName>
        <fullName evidence="1">N-acetyltransferase domain-containing protein</fullName>
    </recommendedName>
</protein>
<dbReference type="InterPro" id="IPR000182">
    <property type="entry name" value="GNAT_dom"/>
</dbReference>
<dbReference type="Pfam" id="PF13673">
    <property type="entry name" value="Acetyltransf_10"/>
    <property type="match status" value="1"/>
</dbReference>
<proteinExistence type="predicted"/>
<dbReference type="InterPro" id="IPR016181">
    <property type="entry name" value="Acyl_CoA_acyltransferase"/>
</dbReference>
<dbReference type="CDD" id="cd04301">
    <property type="entry name" value="NAT_SF"/>
    <property type="match status" value="1"/>
</dbReference>
<dbReference type="SUPFAM" id="SSF55729">
    <property type="entry name" value="Acyl-CoA N-acyltransferases (Nat)"/>
    <property type="match status" value="1"/>
</dbReference>
<dbReference type="Proteomes" id="UP000215506">
    <property type="component" value="Unassembled WGS sequence"/>
</dbReference>
<evidence type="ECO:0000259" key="1">
    <source>
        <dbReference type="PROSITE" id="PS51186"/>
    </source>
</evidence>
<feature type="domain" description="N-acetyltransferase" evidence="1">
    <location>
        <begin position="113"/>
        <end position="250"/>
    </location>
</feature>
<comment type="caution">
    <text evidence="2">The sequence shown here is derived from an EMBL/GenBank/DDBJ whole genome shotgun (WGS) entry which is preliminary data.</text>
</comment>